<feature type="non-terminal residue" evidence="2">
    <location>
        <position position="412"/>
    </location>
</feature>
<dbReference type="RefSeq" id="WP_306710718.1">
    <property type="nucleotide sequence ID" value="NZ_JAUJFI010000174.1"/>
</dbReference>
<evidence type="ECO:0000313" key="3">
    <source>
        <dbReference type="Proteomes" id="UP001227317"/>
    </source>
</evidence>
<sequence>MERSDIPKAPAGDPRPDLFHVHAIGSRGFGASFETSRAFADGVMFHNYEPDADANAQTDAFFAENGFLGRTHPVAVLDRDGTAELAVNYDPYTSSVLPPNPAYRDFYFPYPPPAGDYVFGAAAAPARRLEVPTLRLDRLSADTGLPVDWIAMDTQGTEFEILVGAERCCATTLVGFSSEVEFHPLYEGQKLFGDIAALAARHGFHLMRLTPHPAGSFRRAPLGWRGEGFLAAADAVFLRSVAAVRDGHPDPGLGLRKLAFASLCHGNVEHALDALEEAARFPAMPADAPPWCLFLDRLLDLHRAEDALFPVSFTDVYSLEDSLARFAPGCRDQNEDPARTARRFFAHTDRARFDAALPALLSARPTPFERLLAEHGLDGVAETVRRNRRTASFACARALGWFAKPGEPLAGA</sequence>
<proteinExistence type="predicted"/>
<dbReference type="InterPro" id="IPR053188">
    <property type="entry name" value="FkbM_Methyltransferase"/>
</dbReference>
<feature type="domain" description="Methyltransferase FkbM" evidence="1">
    <location>
        <begin position="84"/>
        <end position="205"/>
    </location>
</feature>
<dbReference type="Gene3D" id="3.40.50.150">
    <property type="entry name" value="Vaccinia Virus protein VP39"/>
    <property type="match status" value="1"/>
</dbReference>
<dbReference type="InterPro" id="IPR006342">
    <property type="entry name" value="FkbM_mtfrase"/>
</dbReference>
<dbReference type="PANTHER" id="PTHR36973:SF4">
    <property type="entry name" value="NODULATION PROTEIN"/>
    <property type="match status" value="1"/>
</dbReference>
<gene>
    <name evidence="2" type="ORF">QSG27_24365</name>
</gene>
<dbReference type="GO" id="GO:0008168">
    <property type="term" value="F:methyltransferase activity"/>
    <property type="evidence" value="ECO:0007669"/>
    <property type="project" value="UniProtKB-KW"/>
</dbReference>
<keyword evidence="2" id="KW-0808">Transferase</keyword>
<dbReference type="EMBL" id="JAUJFI010000174">
    <property type="protein sequence ID" value="MDQ2105852.1"/>
    <property type="molecule type" value="Genomic_DNA"/>
</dbReference>
<reference evidence="2 3" key="1">
    <citation type="submission" date="2023-06" db="EMBL/GenBank/DDBJ databases">
        <title>Azospirillum isscasensis sp.nov, a bacterium isolated from rhizosphere soil of rice.</title>
        <authorList>
            <person name="Wang H."/>
        </authorList>
    </citation>
    <scope>NUCLEOTIDE SEQUENCE [LARGE SCALE GENOMIC DNA]</scope>
    <source>
        <strain evidence="2 3">C340-1</strain>
    </source>
</reference>
<evidence type="ECO:0000259" key="1">
    <source>
        <dbReference type="Pfam" id="PF05050"/>
    </source>
</evidence>
<keyword evidence="2" id="KW-0489">Methyltransferase</keyword>
<accession>A0ABU0WNQ0</accession>
<comment type="caution">
    <text evidence="2">The sequence shown here is derived from an EMBL/GenBank/DDBJ whole genome shotgun (WGS) entry which is preliminary data.</text>
</comment>
<dbReference type="Proteomes" id="UP001227317">
    <property type="component" value="Unassembled WGS sequence"/>
</dbReference>
<organism evidence="2 3">
    <name type="scientific">Azospirillum isscasi</name>
    <dbReference type="NCBI Taxonomy" id="3053926"/>
    <lineage>
        <taxon>Bacteria</taxon>
        <taxon>Pseudomonadati</taxon>
        <taxon>Pseudomonadota</taxon>
        <taxon>Alphaproteobacteria</taxon>
        <taxon>Rhodospirillales</taxon>
        <taxon>Azospirillaceae</taxon>
        <taxon>Azospirillum</taxon>
    </lineage>
</organism>
<name>A0ABU0WNQ0_9PROT</name>
<dbReference type="NCBIfam" id="TIGR01444">
    <property type="entry name" value="fkbM_fam"/>
    <property type="match status" value="1"/>
</dbReference>
<keyword evidence="3" id="KW-1185">Reference proteome</keyword>
<dbReference type="Pfam" id="PF05050">
    <property type="entry name" value="Methyltransf_21"/>
    <property type="match status" value="1"/>
</dbReference>
<dbReference type="PANTHER" id="PTHR36973">
    <property type="entry name" value="SLL1456 PROTEIN-RELATED"/>
    <property type="match status" value="1"/>
</dbReference>
<dbReference type="SUPFAM" id="SSF53335">
    <property type="entry name" value="S-adenosyl-L-methionine-dependent methyltransferases"/>
    <property type="match status" value="1"/>
</dbReference>
<dbReference type="InterPro" id="IPR029063">
    <property type="entry name" value="SAM-dependent_MTases_sf"/>
</dbReference>
<dbReference type="GO" id="GO:0032259">
    <property type="term" value="P:methylation"/>
    <property type="evidence" value="ECO:0007669"/>
    <property type="project" value="UniProtKB-KW"/>
</dbReference>
<evidence type="ECO:0000313" key="2">
    <source>
        <dbReference type="EMBL" id="MDQ2105852.1"/>
    </source>
</evidence>
<protein>
    <submittedName>
        <fullName evidence="2">FkbM family methyltransferase</fullName>
    </submittedName>
</protein>